<name>A0A846HC66_9CYAN</name>
<organism evidence="2 3">
    <name type="scientific">Hassallia byssoidea VB512170</name>
    <dbReference type="NCBI Taxonomy" id="1304833"/>
    <lineage>
        <taxon>Bacteria</taxon>
        <taxon>Bacillati</taxon>
        <taxon>Cyanobacteriota</taxon>
        <taxon>Cyanophyceae</taxon>
        <taxon>Nostocales</taxon>
        <taxon>Tolypothrichaceae</taxon>
        <taxon>Hassallia</taxon>
    </lineage>
</organism>
<gene>
    <name evidence="2" type="ORF">PI95_018570</name>
</gene>
<keyword evidence="3" id="KW-1185">Reference proteome</keyword>
<dbReference type="AlphaFoldDB" id="A0A846HC66"/>
<reference evidence="2 3" key="1">
    <citation type="journal article" date="2015" name="Genome Announc.">
        <title>Draft Genome Sequence of Cyanobacterium Hassallia byssoidea Strain VB512170, Isolated from Monuments in India.</title>
        <authorList>
            <person name="Singh D."/>
            <person name="Chandrababunaidu M.M."/>
            <person name="Panda A."/>
            <person name="Sen D."/>
            <person name="Bhattacharyya S."/>
            <person name="Adhikary S.P."/>
            <person name="Tripathy S."/>
        </authorList>
    </citation>
    <scope>NUCLEOTIDE SEQUENCE [LARGE SCALE GENOMIC DNA]</scope>
    <source>
        <strain evidence="2 3">VB512170</strain>
    </source>
</reference>
<feature type="region of interest" description="Disordered" evidence="1">
    <location>
        <begin position="1"/>
        <end position="24"/>
    </location>
</feature>
<sequence>MGSGETGRQGDKETRGASAVRRRPPLRRLAWTRGSRGQGGEIFLFSYPFPFTLYPFPLLKLPNT</sequence>
<protein>
    <submittedName>
        <fullName evidence="2">Uncharacterized protein</fullName>
    </submittedName>
</protein>
<evidence type="ECO:0000313" key="2">
    <source>
        <dbReference type="EMBL" id="NEU74508.1"/>
    </source>
</evidence>
<evidence type="ECO:0000313" key="3">
    <source>
        <dbReference type="Proteomes" id="UP000031549"/>
    </source>
</evidence>
<comment type="caution">
    <text evidence="2">The sequence shown here is derived from an EMBL/GenBank/DDBJ whole genome shotgun (WGS) entry which is preliminary data.</text>
</comment>
<accession>A0A846HC66</accession>
<dbReference type="Proteomes" id="UP000031549">
    <property type="component" value="Unassembled WGS sequence"/>
</dbReference>
<evidence type="ECO:0000256" key="1">
    <source>
        <dbReference type="SAM" id="MobiDB-lite"/>
    </source>
</evidence>
<dbReference type="EMBL" id="JTCM02000043">
    <property type="protein sequence ID" value="NEU74508.1"/>
    <property type="molecule type" value="Genomic_DNA"/>
</dbReference>
<dbReference type="RefSeq" id="WP_163518994.1">
    <property type="nucleotide sequence ID" value="NZ_JTCM02000043.1"/>
</dbReference>
<proteinExistence type="predicted"/>